<keyword evidence="4 5" id="KW-0472">Membrane</keyword>
<dbReference type="Proteomes" id="UP000824151">
    <property type="component" value="Unassembled WGS sequence"/>
</dbReference>
<evidence type="ECO:0000313" key="7">
    <source>
        <dbReference type="EMBL" id="HIX00706.1"/>
    </source>
</evidence>
<dbReference type="EMBL" id="DXGD01000418">
    <property type="protein sequence ID" value="HIX00706.1"/>
    <property type="molecule type" value="Genomic_DNA"/>
</dbReference>
<comment type="caution">
    <text evidence="7">The sequence shown here is derived from an EMBL/GenBank/DDBJ whole genome shotgun (WGS) entry which is preliminary data.</text>
</comment>
<feature type="domain" description="NfeD-like C-terminal" evidence="6">
    <location>
        <begin position="89"/>
        <end position="147"/>
    </location>
</feature>
<proteinExistence type="predicted"/>
<dbReference type="PANTHER" id="PTHR33507:SF3">
    <property type="entry name" value="INNER MEMBRANE PROTEIN YBBJ"/>
    <property type="match status" value="1"/>
</dbReference>
<evidence type="ECO:0000256" key="5">
    <source>
        <dbReference type="SAM" id="Phobius"/>
    </source>
</evidence>
<dbReference type="InterPro" id="IPR052165">
    <property type="entry name" value="Membrane_assoc_protease"/>
</dbReference>
<name>A0A9D1UUP2_9MICC</name>
<dbReference type="Gene3D" id="2.40.50.140">
    <property type="entry name" value="Nucleic acid-binding proteins"/>
    <property type="match status" value="1"/>
</dbReference>
<comment type="subcellular location">
    <subcellularLocation>
        <location evidence="1">Membrane</location>
        <topology evidence="1">Multi-pass membrane protein</topology>
    </subcellularLocation>
</comment>
<feature type="transmembrane region" description="Helical" evidence="5">
    <location>
        <begin position="52"/>
        <end position="70"/>
    </location>
</feature>
<dbReference type="PANTHER" id="PTHR33507">
    <property type="entry name" value="INNER MEMBRANE PROTEIN YBBJ"/>
    <property type="match status" value="1"/>
</dbReference>
<reference evidence="7" key="2">
    <citation type="submission" date="2021-04" db="EMBL/GenBank/DDBJ databases">
        <authorList>
            <person name="Gilroy R."/>
        </authorList>
    </citation>
    <scope>NUCLEOTIDE SEQUENCE</scope>
    <source>
        <strain evidence="7">ChiHejej3B27-3195</strain>
    </source>
</reference>
<evidence type="ECO:0000256" key="4">
    <source>
        <dbReference type="ARBA" id="ARBA00023136"/>
    </source>
</evidence>
<keyword evidence="3 5" id="KW-1133">Transmembrane helix</keyword>
<protein>
    <submittedName>
        <fullName evidence="7">NfeD family protein</fullName>
    </submittedName>
</protein>
<accession>A0A9D1UUP2</accession>
<gene>
    <name evidence="7" type="ORF">H9871_11260</name>
</gene>
<dbReference type="Pfam" id="PF01957">
    <property type="entry name" value="NfeD"/>
    <property type="match status" value="1"/>
</dbReference>
<reference evidence="7" key="1">
    <citation type="journal article" date="2021" name="PeerJ">
        <title>Extensive microbial diversity within the chicken gut microbiome revealed by metagenomics and culture.</title>
        <authorList>
            <person name="Gilroy R."/>
            <person name="Ravi A."/>
            <person name="Getino M."/>
            <person name="Pursley I."/>
            <person name="Horton D.L."/>
            <person name="Alikhan N.F."/>
            <person name="Baker D."/>
            <person name="Gharbi K."/>
            <person name="Hall N."/>
            <person name="Watson M."/>
            <person name="Adriaenssens E.M."/>
            <person name="Foster-Nyarko E."/>
            <person name="Jarju S."/>
            <person name="Secka A."/>
            <person name="Antonio M."/>
            <person name="Oren A."/>
            <person name="Chaudhuri R.R."/>
            <person name="La Ragione R."/>
            <person name="Hildebrand F."/>
            <person name="Pallen M.J."/>
        </authorList>
    </citation>
    <scope>NUCLEOTIDE SEQUENCE</scope>
    <source>
        <strain evidence="7">ChiHejej3B27-3195</strain>
    </source>
</reference>
<dbReference type="InterPro" id="IPR002810">
    <property type="entry name" value="NfeD-like_C"/>
</dbReference>
<evidence type="ECO:0000256" key="2">
    <source>
        <dbReference type="ARBA" id="ARBA00022692"/>
    </source>
</evidence>
<evidence type="ECO:0000259" key="6">
    <source>
        <dbReference type="Pfam" id="PF01957"/>
    </source>
</evidence>
<dbReference type="InterPro" id="IPR012340">
    <property type="entry name" value="NA-bd_OB-fold"/>
</dbReference>
<dbReference type="AlphaFoldDB" id="A0A9D1UUP2"/>
<evidence type="ECO:0000256" key="1">
    <source>
        <dbReference type="ARBA" id="ARBA00004141"/>
    </source>
</evidence>
<keyword evidence="2 5" id="KW-0812">Transmembrane</keyword>
<evidence type="ECO:0000256" key="3">
    <source>
        <dbReference type="ARBA" id="ARBA00022989"/>
    </source>
</evidence>
<organism evidence="7 8">
    <name type="scientific">Candidatus Nesterenkonia stercoripullorum</name>
    <dbReference type="NCBI Taxonomy" id="2838701"/>
    <lineage>
        <taxon>Bacteria</taxon>
        <taxon>Bacillati</taxon>
        <taxon>Actinomycetota</taxon>
        <taxon>Actinomycetes</taxon>
        <taxon>Micrococcales</taxon>
        <taxon>Micrococcaceae</taxon>
        <taxon>Nesterenkonia</taxon>
    </lineage>
</organism>
<dbReference type="SUPFAM" id="SSF141322">
    <property type="entry name" value="NfeD domain-like"/>
    <property type="match status" value="1"/>
</dbReference>
<dbReference type="GO" id="GO:0005886">
    <property type="term" value="C:plasma membrane"/>
    <property type="evidence" value="ECO:0007669"/>
    <property type="project" value="TreeGrafter"/>
</dbReference>
<feature type="transmembrane region" description="Helical" evidence="5">
    <location>
        <begin position="12"/>
        <end position="40"/>
    </location>
</feature>
<sequence>MIEWFGENLWAAWLALTFVLLVLELLMLDLLFLMLAAGGAAATTVALASGPAWLQVVLGSATALLMIGAVRPIALKHLKKGPPEQLTNVDRMAGMSARVLETTTDDSGLAEVEGETWTARAVHGETLEAGRSAVVDSVDGATVYLKPVHEIDWGPESRMA</sequence>
<evidence type="ECO:0000313" key="8">
    <source>
        <dbReference type="Proteomes" id="UP000824151"/>
    </source>
</evidence>